<dbReference type="Proteomes" id="UP001652442">
    <property type="component" value="Unassembled WGS sequence"/>
</dbReference>
<comment type="subcellular location">
    <subcellularLocation>
        <location evidence="1">Cell envelope</location>
    </subcellularLocation>
</comment>
<sequence>MKKVLAVLLAGILCVGVFAGCGKSDDGGKASAGSQAAQEEKKEGAMVGISVPKASTGWTAAVTYYAEKYCKDNNLNYKLVQAESTNDQANQIDDLISMKPDVIVLLPINDELATAAQTVKDAGITLVNFDRTLGATEPDYYLAGDNPGCGSAGADWMVETLGKEFDVAVCSVTSWGNIAEERKAAFEERLKEIAPEANIVNEYASESASQEDGLKLMSDVLQSNPELDAVFCVDDEQGVGILQAINEANRKDIKAVYAAGGGASVYLDKIKDSAFPIATVSYYPSMICDAIQIAVDVAEGKTHDAKTIEEAVVISADNMDEWKESIGFDPDAPY</sequence>
<dbReference type="Pfam" id="PF13407">
    <property type="entry name" value="Peripla_BP_4"/>
    <property type="match status" value="1"/>
</dbReference>
<organism evidence="6 7">
    <name type="scientific">Brotonthovivens ammoniilytica</name>
    <dbReference type="NCBI Taxonomy" id="2981725"/>
    <lineage>
        <taxon>Bacteria</taxon>
        <taxon>Bacillati</taxon>
        <taxon>Bacillota</taxon>
        <taxon>Clostridia</taxon>
        <taxon>Lachnospirales</taxon>
        <taxon>Lachnospiraceae</taxon>
        <taxon>Brotonthovivens</taxon>
    </lineage>
</organism>
<protein>
    <submittedName>
        <fullName evidence="6">Substrate-binding domain-containing protein</fullName>
    </submittedName>
</protein>
<feature type="signal peptide" evidence="4">
    <location>
        <begin position="1"/>
        <end position="19"/>
    </location>
</feature>
<feature type="chain" id="PRO_5046388931" evidence="4">
    <location>
        <begin position="20"/>
        <end position="334"/>
    </location>
</feature>
<gene>
    <name evidence="6" type="ORF">OCV88_10685</name>
</gene>
<accession>A0ABT2TMR3</accession>
<feature type="domain" description="Periplasmic binding protein" evidence="5">
    <location>
        <begin position="47"/>
        <end position="301"/>
    </location>
</feature>
<dbReference type="PROSITE" id="PS51257">
    <property type="entry name" value="PROKAR_LIPOPROTEIN"/>
    <property type="match status" value="1"/>
</dbReference>
<evidence type="ECO:0000256" key="1">
    <source>
        <dbReference type="ARBA" id="ARBA00004196"/>
    </source>
</evidence>
<evidence type="ECO:0000256" key="2">
    <source>
        <dbReference type="ARBA" id="ARBA00007639"/>
    </source>
</evidence>
<evidence type="ECO:0000256" key="3">
    <source>
        <dbReference type="ARBA" id="ARBA00022729"/>
    </source>
</evidence>
<reference evidence="6 7" key="1">
    <citation type="journal article" date="2021" name="ISME Commun">
        <title>Automated analysis of genomic sequences facilitates high-throughput and comprehensive description of bacteria.</title>
        <authorList>
            <person name="Hitch T.C.A."/>
        </authorList>
    </citation>
    <scope>NUCLEOTIDE SEQUENCE [LARGE SCALE GENOMIC DNA]</scope>
    <source>
        <strain evidence="6 7">Sanger_109</strain>
    </source>
</reference>
<dbReference type="PANTHER" id="PTHR46847:SF1">
    <property type="entry name" value="D-ALLOSE-BINDING PERIPLASMIC PROTEIN-RELATED"/>
    <property type="match status" value="1"/>
</dbReference>
<dbReference type="Gene3D" id="3.40.50.2300">
    <property type="match status" value="2"/>
</dbReference>
<dbReference type="EMBL" id="JAOQJQ010000004">
    <property type="protein sequence ID" value="MCU6762794.1"/>
    <property type="molecule type" value="Genomic_DNA"/>
</dbReference>
<keyword evidence="3 4" id="KW-0732">Signal</keyword>
<evidence type="ECO:0000259" key="5">
    <source>
        <dbReference type="Pfam" id="PF13407"/>
    </source>
</evidence>
<evidence type="ECO:0000256" key="4">
    <source>
        <dbReference type="SAM" id="SignalP"/>
    </source>
</evidence>
<dbReference type="PANTHER" id="PTHR46847">
    <property type="entry name" value="D-ALLOSE-BINDING PERIPLASMIC PROTEIN-RELATED"/>
    <property type="match status" value="1"/>
</dbReference>
<evidence type="ECO:0000313" key="7">
    <source>
        <dbReference type="Proteomes" id="UP001652442"/>
    </source>
</evidence>
<keyword evidence="7" id="KW-1185">Reference proteome</keyword>
<name>A0ABT2TMR3_9FIRM</name>
<evidence type="ECO:0000313" key="6">
    <source>
        <dbReference type="EMBL" id="MCU6762794.1"/>
    </source>
</evidence>
<dbReference type="InterPro" id="IPR025997">
    <property type="entry name" value="SBP_2_dom"/>
</dbReference>
<dbReference type="InterPro" id="IPR028082">
    <property type="entry name" value="Peripla_BP_I"/>
</dbReference>
<dbReference type="RefSeq" id="WP_158425499.1">
    <property type="nucleotide sequence ID" value="NZ_JAOQJQ010000004.1"/>
</dbReference>
<comment type="similarity">
    <text evidence="2">Belongs to the bacterial solute-binding protein 2 family.</text>
</comment>
<dbReference type="SUPFAM" id="SSF53822">
    <property type="entry name" value="Periplasmic binding protein-like I"/>
    <property type="match status" value="1"/>
</dbReference>
<proteinExistence type="inferred from homology"/>
<comment type="caution">
    <text evidence="6">The sequence shown here is derived from an EMBL/GenBank/DDBJ whole genome shotgun (WGS) entry which is preliminary data.</text>
</comment>